<accession>A0A923J203</accession>
<evidence type="ECO:0000313" key="1">
    <source>
        <dbReference type="EMBL" id="MBC2399324.1"/>
    </source>
</evidence>
<sequence>MKKSETRSILAIVIIDKNLILDGGVPTFIAENEKEQEKIASELGKVLGGNIYGLSNGIIIITQE</sequence>
<name>A0A923J203_CLOTT</name>
<comment type="caution">
    <text evidence="1">The sequence shown here is derived from an EMBL/GenBank/DDBJ whole genome shotgun (WGS) entry which is preliminary data.</text>
</comment>
<dbReference type="InterPro" id="IPR054055">
    <property type="entry name" value="YpzH"/>
</dbReference>
<dbReference type="EMBL" id="JAAZWO010000026">
    <property type="protein sequence ID" value="MBC2399324.1"/>
    <property type="molecule type" value="Genomic_DNA"/>
</dbReference>
<dbReference type="AlphaFoldDB" id="A0A923J203"/>
<evidence type="ECO:0000313" key="2">
    <source>
        <dbReference type="Proteomes" id="UP000563151"/>
    </source>
</evidence>
<organism evidence="1 2">
    <name type="scientific">Clostridium tetanomorphum</name>
    <dbReference type="NCBI Taxonomy" id="1553"/>
    <lineage>
        <taxon>Bacteria</taxon>
        <taxon>Bacillati</taxon>
        <taxon>Bacillota</taxon>
        <taxon>Clostridia</taxon>
        <taxon>Eubacteriales</taxon>
        <taxon>Clostridiaceae</taxon>
        <taxon>Clostridium</taxon>
    </lineage>
</organism>
<dbReference type="RefSeq" id="WP_035149361.1">
    <property type="nucleotide sequence ID" value="NZ_JAAZWO010000026.1"/>
</dbReference>
<dbReference type="Proteomes" id="UP000563151">
    <property type="component" value="Unassembled WGS sequence"/>
</dbReference>
<reference evidence="1 2" key="1">
    <citation type="submission" date="2020-04" db="EMBL/GenBank/DDBJ databases">
        <title>Genomic insights into acetone-butanol-ethanol (ABE) fermentation by sequencing solventogenic clostridia strains.</title>
        <authorList>
            <person name="Brown S."/>
        </authorList>
    </citation>
    <scope>NUCLEOTIDE SEQUENCE [LARGE SCALE GENOMIC DNA]</scope>
    <source>
        <strain evidence="1 2">DJ011</strain>
    </source>
</reference>
<keyword evidence="2" id="KW-1185">Reference proteome</keyword>
<dbReference type="Pfam" id="PF21835">
    <property type="entry name" value="YIEGIA_cap"/>
    <property type="match status" value="1"/>
</dbReference>
<protein>
    <submittedName>
        <fullName evidence="1">Uncharacterized protein</fullName>
    </submittedName>
</protein>
<gene>
    <name evidence="1" type="ORF">HGG79_16325</name>
</gene>
<proteinExistence type="predicted"/>